<evidence type="ECO:0000256" key="14">
    <source>
        <dbReference type="ARBA" id="ARBA00049244"/>
    </source>
</evidence>
<dbReference type="eggNOG" id="COG0749">
    <property type="taxonomic scope" value="Bacteria"/>
</dbReference>
<dbReference type="InterPro" id="IPR020045">
    <property type="entry name" value="DNA_polI_H3TH"/>
</dbReference>
<dbReference type="SUPFAM" id="SSF47807">
    <property type="entry name" value="5' to 3' exonuclease, C-terminal subdomain"/>
    <property type="match status" value="1"/>
</dbReference>
<dbReference type="NCBIfam" id="TIGR00593">
    <property type="entry name" value="pola"/>
    <property type="match status" value="1"/>
</dbReference>
<comment type="catalytic activity">
    <reaction evidence="14 16">
        <text>DNA(n) + a 2'-deoxyribonucleoside 5'-triphosphate = DNA(n+1) + diphosphate</text>
        <dbReference type="Rhea" id="RHEA:22508"/>
        <dbReference type="Rhea" id="RHEA-COMP:17339"/>
        <dbReference type="Rhea" id="RHEA-COMP:17340"/>
        <dbReference type="ChEBI" id="CHEBI:33019"/>
        <dbReference type="ChEBI" id="CHEBI:61560"/>
        <dbReference type="ChEBI" id="CHEBI:173112"/>
        <dbReference type="EC" id="2.7.7.7"/>
    </reaction>
</comment>
<evidence type="ECO:0000256" key="13">
    <source>
        <dbReference type="ARBA" id="ARBA00023204"/>
    </source>
</evidence>
<gene>
    <name evidence="16" type="primary">polA</name>
    <name evidence="20" type="ordered locus">Fluta_1208</name>
</gene>
<dbReference type="InterPro" id="IPR008918">
    <property type="entry name" value="HhH2"/>
</dbReference>
<dbReference type="SMART" id="SM00475">
    <property type="entry name" value="53EXOc"/>
    <property type="match status" value="1"/>
</dbReference>
<dbReference type="FunFam" id="1.20.1060.10:FF:000001">
    <property type="entry name" value="DNA polymerase I"/>
    <property type="match status" value="1"/>
</dbReference>
<dbReference type="FunFam" id="1.10.150.20:FF:000003">
    <property type="entry name" value="DNA polymerase I"/>
    <property type="match status" value="1"/>
</dbReference>
<dbReference type="InterPro" id="IPR019760">
    <property type="entry name" value="DNA-dir_DNA_pol_A_CS"/>
</dbReference>
<dbReference type="EC" id="2.7.7.7" evidence="2 15"/>
<name>F2IBB7_FLUTR</name>
<evidence type="ECO:0000256" key="11">
    <source>
        <dbReference type="ARBA" id="ARBA00022932"/>
    </source>
</evidence>
<comment type="function">
    <text evidence="16">In addition to polymerase activity, this DNA polymerase exhibits 3'-5' and 5'-3' exonuclease activity.</text>
</comment>
<keyword evidence="8 16" id="KW-0227">DNA damage</keyword>
<evidence type="ECO:0000313" key="20">
    <source>
        <dbReference type="EMBL" id="AEA43203.1"/>
    </source>
</evidence>
<dbReference type="SMART" id="SM00474">
    <property type="entry name" value="35EXOc"/>
    <property type="match status" value="1"/>
</dbReference>
<dbReference type="InterPro" id="IPR036279">
    <property type="entry name" value="5-3_exonuclease_C_sf"/>
</dbReference>
<dbReference type="PRINTS" id="PR00868">
    <property type="entry name" value="DNAPOLI"/>
</dbReference>
<keyword evidence="21" id="KW-1185">Reference proteome</keyword>
<keyword evidence="10 16" id="KW-0269">Exonuclease</keyword>
<reference evidence="20 21" key="1">
    <citation type="journal article" date="2011" name="Stand. Genomic Sci.">
        <title>Complete genome sequence of the gliding freshwater bacterium Fluviicola taffensis type strain (RW262).</title>
        <authorList>
            <person name="Woyke T."/>
            <person name="Chertkov O."/>
            <person name="Lapidus A."/>
            <person name="Nolan M."/>
            <person name="Lucas S."/>
            <person name="Del Rio T.G."/>
            <person name="Tice H."/>
            <person name="Cheng J.F."/>
            <person name="Tapia R."/>
            <person name="Han C."/>
            <person name="Goodwin L."/>
            <person name="Pitluck S."/>
            <person name="Liolios K."/>
            <person name="Pagani I."/>
            <person name="Ivanova N."/>
            <person name="Huntemann M."/>
            <person name="Mavromatis K."/>
            <person name="Mikhailova N."/>
            <person name="Pati A."/>
            <person name="Chen A."/>
            <person name="Palaniappan K."/>
            <person name="Land M."/>
            <person name="Hauser L."/>
            <person name="Brambilla E.M."/>
            <person name="Rohde M."/>
            <person name="Mwirichia R."/>
            <person name="Sikorski J."/>
            <person name="Tindall B.J."/>
            <person name="Goker M."/>
            <person name="Bristow J."/>
            <person name="Eisen J.A."/>
            <person name="Markowitz V."/>
            <person name="Hugenholtz P."/>
            <person name="Klenk H.P."/>
            <person name="Kyrpides N.C."/>
        </authorList>
    </citation>
    <scope>NUCLEOTIDE SEQUENCE [LARGE SCALE GENOMIC DNA]</scope>
    <source>
        <strain evidence="21">DSM 16823 / RW262 / RW262</strain>
    </source>
</reference>
<dbReference type="InterPro" id="IPR002298">
    <property type="entry name" value="DNA_polymerase_A"/>
</dbReference>
<dbReference type="InterPro" id="IPR043502">
    <property type="entry name" value="DNA/RNA_pol_sf"/>
</dbReference>
<dbReference type="InterPro" id="IPR002421">
    <property type="entry name" value="5-3_exonuclease"/>
</dbReference>
<dbReference type="Gene3D" id="3.30.70.370">
    <property type="match status" value="1"/>
</dbReference>
<reference evidence="21" key="2">
    <citation type="submission" date="2011-02" db="EMBL/GenBank/DDBJ databases">
        <title>The complete genome of Fluviicola taffensis DSM 16823.</title>
        <authorList>
            <consortium name="US DOE Joint Genome Institute (JGI-PGF)"/>
            <person name="Lucas S."/>
            <person name="Copeland A."/>
            <person name="Lapidus A."/>
            <person name="Bruce D."/>
            <person name="Goodwin L."/>
            <person name="Pitluck S."/>
            <person name="Kyrpides N."/>
            <person name="Mavromatis K."/>
            <person name="Ivanova N."/>
            <person name="Mikhailova N."/>
            <person name="Pagani I."/>
            <person name="Chertkov O."/>
            <person name="Detter J.C."/>
            <person name="Han C."/>
            <person name="Tapia R."/>
            <person name="Land M."/>
            <person name="Hauser L."/>
            <person name="Markowitz V."/>
            <person name="Cheng J.-F."/>
            <person name="Hugenholtz P."/>
            <person name="Woyke T."/>
            <person name="Wu D."/>
            <person name="Tindall B."/>
            <person name="Pomrenke H.G."/>
            <person name="Brambilla E."/>
            <person name="Klenk H.-P."/>
            <person name="Eisen J.A."/>
        </authorList>
    </citation>
    <scope>NUCLEOTIDE SEQUENCE [LARGE SCALE GENOMIC DNA]</scope>
    <source>
        <strain evidence="21">DSM 16823 / RW262 / RW262</strain>
    </source>
</reference>
<dbReference type="Pfam" id="PF01367">
    <property type="entry name" value="5_3_exonuc"/>
    <property type="match status" value="1"/>
</dbReference>
<protein>
    <recommendedName>
        <fullName evidence="3 15">DNA polymerase I</fullName>
        <ecNumber evidence="2 15">2.7.7.7</ecNumber>
    </recommendedName>
</protein>
<dbReference type="KEGG" id="fte:Fluta_1208"/>
<evidence type="ECO:0000256" key="4">
    <source>
        <dbReference type="ARBA" id="ARBA00022679"/>
    </source>
</evidence>
<dbReference type="Gene3D" id="1.10.150.20">
    <property type="entry name" value="5' to 3' exonuclease, C-terminal subdomain"/>
    <property type="match status" value="2"/>
</dbReference>
<dbReference type="HOGENOM" id="CLU_004675_0_0_10"/>
<dbReference type="EMBL" id="CP002542">
    <property type="protein sequence ID" value="AEA43203.1"/>
    <property type="molecule type" value="Genomic_DNA"/>
</dbReference>
<dbReference type="AlphaFoldDB" id="F2IBB7"/>
<dbReference type="GO" id="GO:0003677">
    <property type="term" value="F:DNA binding"/>
    <property type="evidence" value="ECO:0007669"/>
    <property type="project" value="UniProtKB-UniRule"/>
</dbReference>
<dbReference type="Proteomes" id="UP000007463">
    <property type="component" value="Chromosome"/>
</dbReference>
<dbReference type="Pfam" id="PF02739">
    <property type="entry name" value="5_3_exonuc_N"/>
    <property type="match status" value="1"/>
</dbReference>
<organism evidence="20 21">
    <name type="scientific">Fluviicola taffensis (strain DSM 16823 / NCIMB 13979 / RW262)</name>
    <dbReference type="NCBI Taxonomy" id="755732"/>
    <lineage>
        <taxon>Bacteria</taxon>
        <taxon>Pseudomonadati</taxon>
        <taxon>Bacteroidota</taxon>
        <taxon>Flavobacteriia</taxon>
        <taxon>Flavobacteriales</taxon>
        <taxon>Crocinitomicaceae</taxon>
        <taxon>Fluviicola</taxon>
    </lineage>
</organism>
<dbReference type="SUPFAM" id="SSF56672">
    <property type="entry name" value="DNA/RNA polymerases"/>
    <property type="match status" value="1"/>
</dbReference>
<dbReference type="Gene3D" id="3.40.50.1010">
    <property type="entry name" value="5'-nuclease"/>
    <property type="match status" value="1"/>
</dbReference>
<feature type="domain" description="3'-5' exonuclease" evidence="17">
    <location>
        <begin position="358"/>
        <end position="539"/>
    </location>
</feature>
<dbReference type="PROSITE" id="PS00447">
    <property type="entry name" value="DNA_POLYMERASE_A"/>
    <property type="match status" value="1"/>
</dbReference>
<keyword evidence="6 16" id="KW-0235">DNA replication</keyword>
<dbReference type="PANTHER" id="PTHR10133:SF27">
    <property type="entry name" value="DNA POLYMERASE NU"/>
    <property type="match status" value="1"/>
</dbReference>
<evidence type="ECO:0000259" key="17">
    <source>
        <dbReference type="SMART" id="SM00474"/>
    </source>
</evidence>
<evidence type="ECO:0000256" key="5">
    <source>
        <dbReference type="ARBA" id="ARBA00022695"/>
    </source>
</evidence>
<sequence>MVFAEIELNLQFTILENMLTPESDKKLFLLDAFALIYRAYFAFAKNPRVNSKGQNTSAAFGFTNVLIDILNKEKPTHIAVVFDPPGGATNRNVDFADYKAHREEMPEDIRSMIEPIKQVIKAFRIPIYMAEGYEADDLIGTMAKMAEKEGFKTYMMTPDKDFGQLVSENIFIYKPGRGGDPAVIMGVKEVCEKFEVENPLQVIDILGLWGDAADNIPGIPGVGEKTAKKLIADYGSMEGVFENVEDLKGKMKENVINFKEQGLMSKLLATIILDAPVEFSAEELKTEEVDRDAILEIFTDLEFRNLAKRVIGEEIVVTSAGVNENGQLDLFGTQSLVDVQQAQPTSGVKTIATEKASYHLVNLPEERKALLTKLLKEKSVCFDTETTDINALHADLVGMSFSYKEREAYYVAVPKDKKEIQAIVDEFKPFFEHKSIEKIAHNMKYDIQVLHRYGVQFAGPLFDTMIAHYLIQPESKQGMDFLAEYYLNYTPVSIETLIGKKGKGQGNMGDLQPEAISDYACEDADITFQLKQLFAPQIEKDHLKSLFYDMEMPLVSVLAEMEEEGVAIDIPHLEAYSKQLAEETEGLEKRIKELAGMDFNVDSPKQLGDVLFEHMKISSKAKKTKTGQYATSEDILQQHKNDHEIIPCILDYRQMKKLKSTYVDPLPTMKDPVDGRVHTSYMQTVTATGRLSSNNPNLQNIPIRSERGKEIRRAFIARSKDFQLMSADYSQIELRIIAALADDTNMIQAFKDKVDIHRATAAKVFHVELDDVTKDQRSAAKAVNFGIIYGQSAFGLSQNLGISRTEAKQIIDSYFAQYSTIKTYMDNAVKDARENGYVETIMQRRRYLPDINSANAVVRGFAERNAVNAPIQGSAADIVKLAMVAVDKAMKKAKVKSKMILQVHDELVFDVHNDEQEVMKKLVKEAMENAIQLVVPMEVEMELANNWLDAH</sequence>
<dbReference type="STRING" id="755732.Fluta_1208"/>
<dbReference type="FunFam" id="1.10.150.20:FF:000002">
    <property type="entry name" value="DNA polymerase I"/>
    <property type="match status" value="1"/>
</dbReference>
<keyword evidence="9 16" id="KW-0378">Hydrolase</keyword>
<dbReference type="eggNOG" id="COG0258">
    <property type="taxonomic scope" value="Bacteria"/>
</dbReference>
<dbReference type="GO" id="GO:0006302">
    <property type="term" value="P:double-strand break repair"/>
    <property type="evidence" value="ECO:0007669"/>
    <property type="project" value="TreeGrafter"/>
</dbReference>
<keyword evidence="11 16" id="KW-0239">DNA-directed DNA polymerase</keyword>
<evidence type="ECO:0000256" key="7">
    <source>
        <dbReference type="ARBA" id="ARBA00022722"/>
    </source>
</evidence>
<comment type="similarity">
    <text evidence="1 16">Belongs to the DNA polymerase type-A family.</text>
</comment>
<evidence type="ECO:0000259" key="19">
    <source>
        <dbReference type="SMART" id="SM00482"/>
    </source>
</evidence>
<dbReference type="InterPro" id="IPR001098">
    <property type="entry name" value="DNA-dir_DNA_pol_A_palm_dom"/>
</dbReference>
<evidence type="ECO:0000256" key="10">
    <source>
        <dbReference type="ARBA" id="ARBA00022839"/>
    </source>
</evidence>
<dbReference type="InterPro" id="IPR029060">
    <property type="entry name" value="PIN-like_dom_sf"/>
</dbReference>
<dbReference type="CDD" id="cd09859">
    <property type="entry name" value="PIN_53EXO"/>
    <property type="match status" value="1"/>
</dbReference>
<evidence type="ECO:0000256" key="2">
    <source>
        <dbReference type="ARBA" id="ARBA00012417"/>
    </source>
</evidence>
<dbReference type="InterPro" id="IPR018320">
    <property type="entry name" value="DNA_polymerase_1"/>
</dbReference>
<dbReference type="SUPFAM" id="SSF53098">
    <property type="entry name" value="Ribonuclease H-like"/>
    <property type="match status" value="1"/>
</dbReference>
<dbReference type="Pfam" id="PF00476">
    <property type="entry name" value="DNA_pol_A"/>
    <property type="match status" value="1"/>
</dbReference>
<dbReference type="GO" id="GO:0006261">
    <property type="term" value="P:DNA-templated DNA replication"/>
    <property type="evidence" value="ECO:0007669"/>
    <property type="project" value="UniProtKB-UniRule"/>
</dbReference>
<dbReference type="GO" id="GO:0008408">
    <property type="term" value="F:3'-5' exonuclease activity"/>
    <property type="evidence" value="ECO:0007669"/>
    <property type="project" value="UniProtKB-UniRule"/>
</dbReference>
<dbReference type="InterPro" id="IPR020046">
    <property type="entry name" value="5-3_exonucl_a-hlix_arch_N"/>
</dbReference>
<evidence type="ECO:0000259" key="18">
    <source>
        <dbReference type="SMART" id="SM00475"/>
    </source>
</evidence>
<dbReference type="NCBIfam" id="NF004397">
    <property type="entry name" value="PRK05755.1"/>
    <property type="match status" value="1"/>
</dbReference>
<dbReference type="GO" id="GO:0003887">
    <property type="term" value="F:DNA-directed DNA polymerase activity"/>
    <property type="evidence" value="ECO:0007669"/>
    <property type="project" value="UniProtKB-UniRule"/>
</dbReference>
<dbReference type="SUPFAM" id="SSF88723">
    <property type="entry name" value="PIN domain-like"/>
    <property type="match status" value="1"/>
</dbReference>
<keyword evidence="5 16" id="KW-0548">Nucleotidyltransferase</keyword>
<dbReference type="Pfam" id="PF01612">
    <property type="entry name" value="DNA_pol_A_exo1"/>
    <property type="match status" value="1"/>
</dbReference>
<evidence type="ECO:0000256" key="1">
    <source>
        <dbReference type="ARBA" id="ARBA00007705"/>
    </source>
</evidence>
<dbReference type="InterPro" id="IPR012337">
    <property type="entry name" value="RNaseH-like_sf"/>
</dbReference>
<dbReference type="PANTHER" id="PTHR10133">
    <property type="entry name" value="DNA POLYMERASE I"/>
    <property type="match status" value="1"/>
</dbReference>
<dbReference type="CDD" id="cd09898">
    <property type="entry name" value="H3TH_53EXO"/>
    <property type="match status" value="1"/>
</dbReference>
<feature type="domain" description="5'-3' exonuclease" evidence="18">
    <location>
        <begin position="25"/>
        <end position="287"/>
    </location>
</feature>
<evidence type="ECO:0000256" key="15">
    <source>
        <dbReference type="NCBIfam" id="TIGR00593"/>
    </source>
</evidence>
<feature type="domain" description="DNA-directed DNA polymerase family A palm" evidence="19">
    <location>
        <begin position="708"/>
        <end position="915"/>
    </location>
</feature>
<dbReference type="InterPro" id="IPR036397">
    <property type="entry name" value="RNaseH_sf"/>
</dbReference>
<evidence type="ECO:0000256" key="6">
    <source>
        <dbReference type="ARBA" id="ARBA00022705"/>
    </source>
</evidence>
<evidence type="ECO:0000313" key="21">
    <source>
        <dbReference type="Proteomes" id="UP000007463"/>
    </source>
</evidence>
<dbReference type="SMART" id="SM00482">
    <property type="entry name" value="POLAc"/>
    <property type="match status" value="1"/>
</dbReference>
<dbReference type="CDD" id="cd08637">
    <property type="entry name" value="DNA_pol_A_pol_I_C"/>
    <property type="match status" value="1"/>
</dbReference>
<evidence type="ECO:0000256" key="16">
    <source>
        <dbReference type="RuleBase" id="RU004460"/>
    </source>
</evidence>
<dbReference type="Gene3D" id="1.20.1060.10">
    <property type="entry name" value="Taq DNA Polymerase, Chain T, domain 4"/>
    <property type="match status" value="1"/>
</dbReference>
<keyword evidence="12 16" id="KW-0238">DNA-binding</keyword>
<keyword evidence="13 16" id="KW-0234">DNA repair</keyword>
<dbReference type="CDD" id="cd06139">
    <property type="entry name" value="DNA_polA_I_Ecoli_like_exo"/>
    <property type="match status" value="1"/>
</dbReference>
<evidence type="ECO:0000256" key="9">
    <source>
        <dbReference type="ARBA" id="ARBA00022801"/>
    </source>
</evidence>
<keyword evidence="4 16" id="KW-0808">Transferase</keyword>
<dbReference type="GO" id="GO:0008409">
    <property type="term" value="F:5'-3' exonuclease activity"/>
    <property type="evidence" value="ECO:0007669"/>
    <property type="project" value="UniProtKB-UniRule"/>
</dbReference>
<evidence type="ECO:0000256" key="3">
    <source>
        <dbReference type="ARBA" id="ARBA00020311"/>
    </source>
</evidence>
<accession>F2IBB7</accession>
<evidence type="ECO:0000256" key="8">
    <source>
        <dbReference type="ARBA" id="ARBA00022763"/>
    </source>
</evidence>
<dbReference type="InterPro" id="IPR002562">
    <property type="entry name" value="3'-5'_exonuclease_dom"/>
</dbReference>
<keyword evidence="7" id="KW-0540">Nuclease</keyword>
<evidence type="ECO:0000256" key="12">
    <source>
        <dbReference type="ARBA" id="ARBA00023125"/>
    </source>
</evidence>
<dbReference type="SMART" id="SM00279">
    <property type="entry name" value="HhH2"/>
    <property type="match status" value="1"/>
</dbReference>
<dbReference type="Gene3D" id="3.30.420.10">
    <property type="entry name" value="Ribonuclease H-like superfamily/Ribonuclease H"/>
    <property type="match status" value="1"/>
</dbReference>
<proteinExistence type="inferred from homology"/>